<proteinExistence type="predicted"/>
<gene>
    <name evidence="1" type="ORF">ACFO3E_13350</name>
</gene>
<sequence length="77" mass="8654">MVTVHRAAGFRFVIYVDDHAPAHIHAVGSGEAKIDISGDKPRLVWTHGLTRAEVRRAMTIVVEQQAMLLSRWRNIHG</sequence>
<name>A0ABV9F353_9SPHN</name>
<keyword evidence="2" id="KW-1185">Reference proteome</keyword>
<dbReference type="RefSeq" id="WP_066526260.1">
    <property type="nucleotide sequence ID" value="NZ_JBHSFZ010000030.1"/>
</dbReference>
<evidence type="ECO:0000313" key="2">
    <source>
        <dbReference type="Proteomes" id="UP001595957"/>
    </source>
</evidence>
<dbReference type="Pfam" id="PF13711">
    <property type="entry name" value="DUF4160"/>
    <property type="match status" value="1"/>
</dbReference>
<accession>A0ABV9F353</accession>
<comment type="caution">
    <text evidence="1">The sequence shown here is derived from an EMBL/GenBank/DDBJ whole genome shotgun (WGS) entry which is preliminary data.</text>
</comment>
<protein>
    <submittedName>
        <fullName evidence="1">DUF4160 domain-containing protein</fullName>
    </submittedName>
</protein>
<evidence type="ECO:0000313" key="1">
    <source>
        <dbReference type="EMBL" id="MFC4595171.1"/>
    </source>
</evidence>
<organism evidence="1 2">
    <name type="scientific">Sphingobium tyrosinilyticum</name>
    <dbReference type="NCBI Taxonomy" id="2715436"/>
    <lineage>
        <taxon>Bacteria</taxon>
        <taxon>Pseudomonadati</taxon>
        <taxon>Pseudomonadota</taxon>
        <taxon>Alphaproteobacteria</taxon>
        <taxon>Sphingomonadales</taxon>
        <taxon>Sphingomonadaceae</taxon>
        <taxon>Sphingobium</taxon>
    </lineage>
</organism>
<dbReference type="Proteomes" id="UP001595957">
    <property type="component" value="Unassembled WGS sequence"/>
</dbReference>
<reference evidence="2" key="1">
    <citation type="journal article" date="2019" name="Int. J. Syst. Evol. Microbiol.">
        <title>The Global Catalogue of Microorganisms (GCM) 10K type strain sequencing project: providing services to taxonomists for standard genome sequencing and annotation.</title>
        <authorList>
            <consortium name="The Broad Institute Genomics Platform"/>
            <consortium name="The Broad Institute Genome Sequencing Center for Infectious Disease"/>
            <person name="Wu L."/>
            <person name="Ma J."/>
        </authorList>
    </citation>
    <scope>NUCLEOTIDE SEQUENCE [LARGE SCALE GENOMIC DNA]</scope>
    <source>
        <strain evidence="2">NBRC 103632</strain>
    </source>
</reference>
<dbReference type="EMBL" id="JBHSFZ010000030">
    <property type="protein sequence ID" value="MFC4595171.1"/>
    <property type="molecule type" value="Genomic_DNA"/>
</dbReference>
<dbReference type="InterPro" id="IPR025427">
    <property type="entry name" value="DUF4160"/>
</dbReference>